<dbReference type="InterPro" id="IPR050189">
    <property type="entry name" value="MFS_Efflux_Transporters"/>
</dbReference>
<dbReference type="PROSITE" id="PS50850">
    <property type="entry name" value="MFS"/>
    <property type="match status" value="1"/>
</dbReference>
<accession>L0EGP1</accession>
<dbReference type="InterPro" id="IPR020846">
    <property type="entry name" value="MFS_dom"/>
</dbReference>
<name>L0EGP1_THECK</name>
<dbReference type="InterPro" id="IPR036259">
    <property type="entry name" value="MFS_trans_sf"/>
</dbReference>
<organism evidence="9 10">
    <name type="scientific">Thermobacillus composti (strain DSM 18247 / JCM 13945 / KWC4)</name>
    <dbReference type="NCBI Taxonomy" id="717605"/>
    <lineage>
        <taxon>Bacteria</taxon>
        <taxon>Bacillati</taxon>
        <taxon>Bacillota</taxon>
        <taxon>Bacilli</taxon>
        <taxon>Bacillales</taxon>
        <taxon>Paenibacillaceae</taxon>
        <taxon>Thermobacillus</taxon>
    </lineage>
</organism>
<evidence type="ECO:0000256" key="7">
    <source>
        <dbReference type="SAM" id="Phobius"/>
    </source>
</evidence>
<proteinExistence type="predicted"/>
<dbReference type="CDD" id="cd17324">
    <property type="entry name" value="MFS_NepI_like"/>
    <property type="match status" value="1"/>
</dbReference>
<evidence type="ECO:0000256" key="3">
    <source>
        <dbReference type="ARBA" id="ARBA00022475"/>
    </source>
</evidence>
<dbReference type="HOGENOM" id="CLU_001265_61_5_9"/>
<sequence length="393" mass="40409">MNCRILLLTAGMFVIGTEAFMIAGLLPALARDLEVSVSAAGQLVTVFSLAYAFGSPILATLTGKAERRKLLSGAMLLFAAGNALCGLANVYWLVFLGRVITAAGAGLFAPPAAAAASALSDPDHRGRSLSLVLGGATVALILGVPAGTWLTYMMDWRLPFRVVAGLSAAAAAGIRLFFPKVEPPESVSMRERLSQLKRPLILSALAASLTWGTDVFLVYTYIADIFGQFGAAGRTVSFVLLLTGLASFAGVQFGGYAVDRYGSHNIIVLTLFLLMLAVIGLSLLHEIPGYTGPLLLGGASMALWGFSGYAFNPAQQHRLIGISGTASGIVLSLHNSAIYFGTALGAMVGGLVLDIGGASDLGCCSAGAFVLALIAHGASRRLAVRAGGASGPS</sequence>
<feature type="transmembrane region" description="Helical" evidence="7">
    <location>
        <begin position="265"/>
        <end position="284"/>
    </location>
</feature>
<dbReference type="EMBL" id="CP003255">
    <property type="protein sequence ID" value="AGA58962.1"/>
    <property type="molecule type" value="Genomic_DNA"/>
</dbReference>
<feature type="transmembrane region" description="Helical" evidence="7">
    <location>
        <begin position="131"/>
        <end position="152"/>
    </location>
</feature>
<feature type="transmembrane region" description="Helical" evidence="7">
    <location>
        <begin position="199"/>
        <end position="223"/>
    </location>
</feature>
<evidence type="ECO:0000313" key="10">
    <source>
        <dbReference type="Proteomes" id="UP000010795"/>
    </source>
</evidence>
<dbReference type="Gene3D" id="1.20.1250.20">
    <property type="entry name" value="MFS general substrate transporter like domains"/>
    <property type="match status" value="1"/>
</dbReference>
<feature type="transmembrane region" description="Helical" evidence="7">
    <location>
        <begin position="290"/>
        <end position="312"/>
    </location>
</feature>
<feature type="transmembrane region" description="Helical" evidence="7">
    <location>
        <begin position="346"/>
        <end position="375"/>
    </location>
</feature>
<evidence type="ECO:0000256" key="6">
    <source>
        <dbReference type="ARBA" id="ARBA00023136"/>
    </source>
</evidence>
<keyword evidence="5 7" id="KW-1133">Transmembrane helix</keyword>
<keyword evidence="3" id="KW-1003">Cell membrane</keyword>
<dbReference type="Proteomes" id="UP000010795">
    <property type="component" value="Chromosome"/>
</dbReference>
<dbReference type="eggNOG" id="COG2814">
    <property type="taxonomic scope" value="Bacteria"/>
</dbReference>
<evidence type="ECO:0000256" key="1">
    <source>
        <dbReference type="ARBA" id="ARBA00004651"/>
    </source>
</evidence>
<evidence type="ECO:0000256" key="2">
    <source>
        <dbReference type="ARBA" id="ARBA00022448"/>
    </source>
</evidence>
<dbReference type="KEGG" id="tco:Theco_2878"/>
<gene>
    <name evidence="9" type="ordered locus">Theco_2878</name>
</gene>
<dbReference type="OrthoDB" id="9788453at2"/>
<evidence type="ECO:0000256" key="4">
    <source>
        <dbReference type="ARBA" id="ARBA00022692"/>
    </source>
</evidence>
<feature type="transmembrane region" description="Helical" evidence="7">
    <location>
        <begin position="100"/>
        <end position="119"/>
    </location>
</feature>
<protein>
    <submittedName>
        <fullName evidence="9">Arabinose efflux permease family protein</fullName>
    </submittedName>
</protein>
<dbReference type="InterPro" id="IPR011701">
    <property type="entry name" value="MFS"/>
</dbReference>
<dbReference type="Pfam" id="PF07690">
    <property type="entry name" value="MFS_1"/>
    <property type="match status" value="1"/>
</dbReference>
<keyword evidence="10" id="KW-1185">Reference proteome</keyword>
<dbReference type="STRING" id="717605.Theco_2878"/>
<keyword evidence="6 7" id="KW-0472">Membrane</keyword>
<evidence type="ECO:0000259" key="8">
    <source>
        <dbReference type="PROSITE" id="PS50850"/>
    </source>
</evidence>
<dbReference type="PANTHER" id="PTHR43124">
    <property type="entry name" value="PURINE EFFLUX PUMP PBUE"/>
    <property type="match status" value="1"/>
</dbReference>
<keyword evidence="4 7" id="KW-0812">Transmembrane</keyword>
<feature type="transmembrane region" description="Helical" evidence="7">
    <location>
        <begin position="235"/>
        <end position="258"/>
    </location>
</feature>
<reference evidence="10" key="1">
    <citation type="submission" date="2012-01" db="EMBL/GenBank/DDBJ databases">
        <title>Complete sequence of chromosome of Thermobacillus composti KWC4.</title>
        <authorList>
            <person name="Lucas S."/>
            <person name="Han J."/>
            <person name="Lapidus A."/>
            <person name="Cheng J.-F."/>
            <person name="Goodwin L."/>
            <person name="Pitluck S."/>
            <person name="Peters L."/>
            <person name="Ovchinnikova G."/>
            <person name="Teshima H."/>
            <person name="Detter J.C."/>
            <person name="Han C."/>
            <person name="Tapia R."/>
            <person name="Land M."/>
            <person name="Hauser L."/>
            <person name="Kyrpides N."/>
            <person name="Ivanova N."/>
            <person name="Pagani I."/>
            <person name="Anderson I."/>
            <person name="Woyke T."/>
        </authorList>
    </citation>
    <scope>NUCLEOTIDE SEQUENCE [LARGE SCALE GENOMIC DNA]</scope>
    <source>
        <strain evidence="10">DSM 18247 / JCM 13945 / KWC4</strain>
    </source>
</reference>
<feature type="transmembrane region" description="Helical" evidence="7">
    <location>
        <begin position="43"/>
        <end position="62"/>
    </location>
</feature>
<feature type="domain" description="Major facilitator superfamily (MFS) profile" evidence="8">
    <location>
        <begin position="4"/>
        <end position="393"/>
    </location>
</feature>
<feature type="transmembrane region" description="Helical" evidence="7">
    <location>
        <begin position="319"/>
        <end position="340"/>
    </location>
</feature>
<comment type="subcellular location">
    <subcellularLocation>
        <location evidence="1">Cell membrane</location>
        <topology evidence="1">Multi-pass membrane protein</topology>
    </subcellularLocation>
</comment>
<dbReference type="GO" id="GO:0022857">
    <property type="term" value="F:transmembrane transporter activity"/>
    <property type="evidence" value="ECO:0007669"/>
    <property type="project" value="InterPro"/>
</dbReference>
<dbReference type="GO" id="GO:0005886">
    <property type="term" value="C:plasma membrane"/>
    <property type="evidence" value="ECO:0007669"/>
    <property type="project" value="UniProtKB-SubCell"/>
</dbReference>
<dbReference type="AlphaFoldDB" id="L0EGP1"/>
<feature type="transmembrane region" description="Helical" evidence="7">
    <location>
        <begin position="158"/>
        <end position="178"/>
    </location>
</feature>
<keyword evidence="2" id="KW-0813">Transport</keyword>
<evidence type="ECO:0000313" key="9">
    <source>
        <dbReference type="EMBL" id="AGA58962.1"/>
    </source>
</evidence>
<dbReference type="PANTHER" id="PTHR43124:SF10">
    <property type="entry name" value="PURINE EFFLUX PUMP PBUE"/>
    <property type="match status" value="1"/>
</dbReference>
<feature type="transmembrane region" description="Helical" evidence="7">
    <location>
        <begin position="74"/>
        <end position="94"/>
    </location>
</feature>
<dbReference type="SUPFAM" id="SSF103473">
    <property type="entry name" value="MFS general substrate transporter"/>
    <property type="match status" value="1"/>
</dbReference>
<evidence type="ECO:0000256" key="5">
    <source>
        <dbReference type="ARBA" id="ARBA00022989"/>
    </source>
</evidence>